<keyword evidence="1" id="KW-0732">Signal</keyword>
<evidence type="ECO:0000313" key="3">
    <source>
        <dbReference type="Proteomes" id="UP001568698"/>
    </source>
</evidence>
<evidence type="ECO:0000256" key="1">
    <source>
        <dbReference type="SAM" id="SignalP"/>
    </source>
</evidence>
<dbReference type="InterPro" id="IPR012899">
    <property type="entry name" value="LTXXQ"/>
</dbReference>
<dbReference type="CDD" id="cd09916">
    <property type="entry name" value="CpxP_like"/>
    <property type="match status" value="1"/>
</dbReference>
<dbReference type="EMBL" id="JBGLYH010000093">
    <property type="protein sequence ID" value="MEZ7198756.1"/>
    <property type="molecule type" value="Genomic_DNA"/>
</dbReference>
<dbReference type="Gene3D" id="1.20.120.1490">
    <property type="match status" value="1"/>
</dbReference>
<dbReference type="Proteomes" id="UP001568698">
    <property type="component" value="Unassembled WGS sequence"/>
</dbReference>
<keyword evidence="3" id="KW-1185">Reference proteome</keyword>
<feature type="chain" id="PRO_5047223227" evidence="1">
    <location>
        <begin position="26"/>
        <end position="168"/>
    </location>
</feature>
<accession>A0ABV4K781</accession>
<name>A0ABV4K781_9BACT</name>
<sequence>MSKKHITIPALAAVLVLGMAAFAVAGPGHGYAGACGGPGYGPGAAYSQLTPEKQAEVKAVADKYEPQFETVRNQIWAKRSVLQAMVNGGQADEKAITKLVTDISSLRNKMRDLRAAMSDELVKATGITGFGTCAGYGRGYDADDAPGQGRGMYGQGMMQGHGMGRGMY</sequence>
<protein>
    <submittedName>
        <fullName evidence="2">Spy/CpxP family protein refolding chaperone</fullName>
    </submittedName>
</protein>
<gene>
    <name evidence="2" type="ORF">AB6M95_18565</name>
</gene>
<proteinExistence type="predicted"/>
<comment type="caution">
    <text evidence="2">The sequence shown here is derived from an EMBL/GenBank/DDBJ whole genome shotgun (WGS) entry which is preliminary data.</text>
</comment>
<reference evidence="2 3" key="1">
    <citation type="submission" date="2024-08" db="EMBL/GenBank/DDBJ databases">
        <title>Sulfate-reducing bacteria isolated from formation water of the oil field in Kazakhstan and description of Pseudodesulfovibrio sp.</title>
        <authorList>
            <person name="Bidzhieva S.K."/>
            <person name="Tourova T.P."/>
            <person name="Grouzdev D.S."/>
            <person name="Beletsky A.V."/>
            <person name="Sokolova D.S."/>
            <person name="Samigullina S.R."/>
            <person name="Poltaraus A.B."/>
            <person name="Avtukh A.N."/>
            <person name="Tereshina V.M."/>
            <person name="Zhaparov N.S."/>
            <person name="Mardanov A.V."/>
            <person name="Nazina T.N."/>
        </authorList>
    </citation>
    <scope>NUCLEOTIDE SEQUENCE [LARGE SCALE GENOMIC DNA]</scope>
    <source>
        <strain evidence="2 3">9FUS</strain>
    </source>
</reference>
<dbReference type="RefSeq" id="WP_371388238.1">
    <property type="nucleotide sequence ID" value="NZ_JBGLYH010000093.1"/>
</dbReference>
<organism evidence="2 3">
    <name type="scientific">Pseudodesulfovibrio karagichevae</name>
    <dbReference type="NCBI Taxonomy" id="3239305"/>
    <lineage>
        <taxon>Bacteria</taxon>
        <taxon>Pseudomonadati</taxon>
        <taxon>Thermodesulfobacteriota</taxon>
        <taxon>Desulfovibrionia</taxon>
        <taxon>Desulfovibrionales</taxon>
        <taxon>Desulfovibrionaceae</taxon>
    </lineage>
</organism>
<dbReference type="Pfam" id="PF13801">
    <property type="entry name" value="Metal_resist"/>
    <property type="match status" value="1"/>
</dbReference>
<evidence type="ECO:0000313" key="2">
    <source>
        <dbReference type="EMBL" id="MEZ7198756.1"/>
    </source>
</evidence>
<feature type="signal peptide" evidence="1">
    <location>
        <begin position="1"/>
        <end position="25"/>
    </location>
</feature>
<dbReference type="InterPro" id="IPR025961">
    <property type="entry name" value="Metal_resist"/>
</dbReference>